<reference evidence="2 3" key="1">
    <citation type="submission" date="2014-11" db="EMBL/GenBank/DDBJ databases">
        <title>Complete Genome Sequence of Pseudoalteromonas sp. Strain OCN003 Isolated from Kaneohe Bay, Oahu, Hawaii.</title>
        <authorList>
            <person name="Beurmann S."/>
            <person name="Videau P."/>
            <person name="Ushijima B."/>
            <person name="Smith A.M."/>
            <person name="Aeby G.S."/>
            <person name="Callahan S.M."/>
            <person name="Belcaid M."/>
        </authorList>
    </citation>
    <scope>NUCLEOTIDE SEQUENCE [LARGE SCALE GENOMIC DNA]</scope>
    <source>
        <strain evidence="2 3">OCN003</strain>
    </source>
</reference>
<dbReference type="OrthoDB" id="9182560at2"/>
<keyword evidence="3" id="KW-1185">Reference proteome</keyword>
<gene>
    <name evidence="2" type="ORF">OM33_01275</name>
</gene>
<evidence type="ECO:0000256" key="1">
    <source>
        <dbReference type="SAM" id="Phobius"/>
    </source>
</evidence>
<keyword evidence="1" id="KW-0812">Transmembrane</keyword>
<sequence>MQNVQGWIIENKDWLFSGAGIFVVTTVFSIISIIVTLVLKSRSDKKAIKKLQVLEDLVKFELPNADEQFDSKAFSVSYKNESYRHLCHYSVSLKNTGSVAIEKQNLLLSIPETGKIIERNTKGCHSSIEIKEQPTSLENDKLYVIDRLEADEEISITLLVDLEDSHLIECTPRGVDGIEYVYNKPTSSNDMEVLIFLLAVFIMVDMVPFVGSGLQALVVVVSSPRLIKIALSLLNNQKNRDNVVNISGGIKMAEDSNISIEQQR</sequence>
<dbReference type="eggNOG" id="ENOG5033YPG">
    <property type="taxonomic scope" value="Bacteria"/>
</dbReference>
<dbReference type="Proteomes" id="UP000030341">
    <property type="component" value="Chromosome 1"/>
</dbReference>
<evidence type="ECO:0000313" key="3">
    <source>
        <dbReference type="Proteomes" id="UP000030341"/>
    </source>
</evidence>
<dbReference type="HOGENOM" id="CLU_1053207_0_0_6"/>
<keyword evidence="1" id="KW-0472">Membrane</keyword>
<dbReference type="KEGG" id="pseo:OM33_01275"/>
<dbReference type="EMBL" id="CP009888">
    <property type="protein sequence ID" value="AIY63937.1"/>
    <property type="molecule type" value="Genomic_DNA"/>
</dbReference>
<evidence type="ECO:0000313" key="2">
    <source>
        <dbReference type="EMBL" id="AIY63937.1"/>
    </source>
</evidence>
<keyword evidence="1" id="KW-1133">Transmembrane helix</keyword>
<feature type="transmembrane region" description="Helical" evidence="1">
    <location>
        <begin position="14"/>
        <end position="39"/>
    </location>
</feature>
<organism evidence="2 3">
    <name type="scientific">Pseudoalteromonas piratica</name>
    <dbReference type="NCBI Taxonomy" id="1348114"/>
    <lineage>
        <taxon>Bacteria</taxon>
        <taxon>Pseudomonadati</taxon>
        <taxon>Pseudomonadota</taxon>
        <taxon>Gammaproteobacteria</taxon>
        <taxon>Alteromonadales</taxon>
        <taxon>Pseudoalteromonadaceae</taxon>
        <taxon>Pseudoalteromonas</taxon>
    </lineage>
</organism>
<protein>
    <submittedName>
        <fullName evidence="2">Uncharacterized protein</fullName>
    </submittedName>
</protein>
<feature type="transmembrane region" description="Helical" evidence="1">
    <location>
        <begin position="193"/>
        <end position="210"/>
    </location>
</feature>
<dbReference type="AlphaFoldDB" id="A0A0A7ED26"/>
<name>A0A0A7ED26_9GAMM</name>
<proteinExistence type="predicted"/>
<accession>A0A0A7ED26</accession>